<keyword evidence="3" id="KW-1185">Reference proteome</keyword>
<dbReference type="EMBL" id="MG922974">
    <property type="protein sequence ID" value="AVJ48970.1"/>
    <property type="molecule type" value="Genomic_DNA"/>
</dbReference>
<proteinExistence type="predicted"/>
<evidence type="ECO:0000313" key="3">
    <source>
        <dbReference type="Proteomes" id="UP000241488"/>
    </source>
</evidence>
<organism evidence="2 3">
    <name type="scientific">Klebsiella phage KP8</name>
    <dbReference type="NCBI Taxonomy" id="2099850"/>
    <lineage>
        <taxon>Viruses</taxon>
        <taxon>Duplodnaviria</taxon>
        <taxon>Heunggongvirae</taxon>
        <taxon>Uroviricota</taxon>
        <taxon>Caudoviricetes</taxon>
        <taxon>Schitoviridae</taxon>
        <taxon>Enquatrovirinae</taxon>
        <taxon>Kaypoctavirus</taxon>
        <taxon>Kaypoctavirus KP8</taxon>
    </lineage>
</organism>
<dbReference type="GeneID" id="55607690"/>
<dbReference type="Proteomes" id="UP000241488">
    <property type="component" value="Segment"/>
</dbReference>
<feature type="compositionally biased region" description="Acidic residues" evidence="1">
    <location>
        <begin position="113"/>
        <end position="123"/>
    </location>
</feature>
<dbReference type="RefSeq" id="YP_009837500.1">
    <property type="nucleotide sequence ID" value="NC_048700.1"/>
</dbReference>
<feature type="compositionally biased region" description="Basic and acidic residues" evidence="1">
    <location>
        <begin position="124"/>
        <end position="133"/>
    </location>
</feature>
<dbReference type="KEGG" id="vg:55607690"/>
<evidence type="ECO:0000313" key="2">
    <source>
        <dbReference type="EMBL" id="AVJ48970.1"/>
    </source>
</evidence>
<feature type="region of interest" description="Disordered" evidence="1">
    <location>
        <begin position="50"/>
        <end position="145"/>
    </location>
</feature>
<reference evidence="3" key="1">
    <citation type="submission" date="2018-02" db="EMBL/GenBank/DDBJ databases">
        <title>Complete genome of Klebsiella pneumoniae Podoviridae bacteriophage KP8.</title>
        <authorList>
            <person name="Bokovaya O."/>
            <person name="Tikunov A."/>
            <person name="Morozova V."/>
        </authorList>
    </citation>
    <scope>NUCLEOTIDE SEQUENCE [LARGE SCALE GENOMIC DNA]</scope>
</reference>
<sequence length="145" mass="15998">MQITLNQDEVKQCVQDYIDNNISCAGDLDIVINEDGTVTVGINEKVGTDQVEDTPPVVEKKTRKRREAKHVMVAKKEEEPTPEPETEGEAEVDPNDEIHEEAVAQAEKAAAEEASEEAAVAEEVQEKEVERPASSKPSLFANLKR</sequence>
<protein>
    <submittedName>
        <fullName evidence="2">Uncharacterized protein</fullName>
    </submittedName>
</protein>
<name>A0A2P1CCM1_9CAUD</name>
<accession>A0A2P1CCM1</accession>
<feature type="compositionally biased region" description="Acidic residues" evidence="1">
    <location>
        <begin position="80"/>
        <end position="95"/>
    </location>
</feature>
<evidence type="ECO:0000256" key="1">
    <source>
        <dbReference type="SAM" id="MobiDB-lite"/>
    </source>
</evidence>